<organism evidence="3 4">
    <name type="scientific">Bombilactobacillus bombi</name>
    <dbReference type="NCBI Taxonomy" id="1303590"/>
    <lineage>
        <taxon>Bacteria</taxon>
        <taxon>Bacillati</taxon>
        <taxon>Bacillota</taxon>
        <taxon>Bacilli</taxon>
        <taxon>Lactobacillales</taxon>
        <taxon>Lactobacillaceae</taxon>
        <taxon>Bombilactobacillus</taxon>
    </lineage>
</organism>
<accession>A0A417ZHV0</accession>
<dbReference type="EMBL" id="QOCR01000002">
    <property type="protein sequence ID" value="RHW51289.1"/>
    <property type="molecule type" value="Genomic_DNA"/>
</dbReference>
<dbReference type="Proteomes" id="UP000284109">
    <property type="component" value="Unassembled WGS sequence"/>
</dbReference>
<gene>
    <name evidence="3" type="ORF">DS831_04515</name>
</gene>
<dbReference type="InterPro" id="IPR001387">
    <property type="entry name" value="Cro/C1-type_HTH"/>
</dbReference>
<dbReference type="PANTHER" id="PTHR46558">
    <property type="entry name" value="TRACRIPTIONAL REGULATORY PROTEIN-RELATED-RELATED"/>
    <property type="match status" value="1"/>
</dbReference>
<protein>
    <submittedName>
        <fullName evidence="3">Transcriptional regulator</fullName>
    </submittedName>
</protein>
<evidence type="ECO:0000259" key="2">
    <source>
        <dbReference type="PROSITE" id="PS50943"/>
    </source>
</evidence>
<keyword evidence="1" id="KW-0238">DNA-binding</keyword>
<feature type="domain" description="HTH cro/C1-type" evidence="2">
    <location>
        <begin position="7"/>
        <end position="61"/>
    </location>
</feature>
<dbReference type="GO" id="GO:0003677">
    <property type="term" value="F:DNA binding"/>
    <property type="evidence" value="ECO:0007669"/>
    <property type="project" value="UniProtKB-KW"/>
</dbReference>
<dbReference type="Pfam" id="PF01381">
    <property type="entry name" value="HTH_3"/>
    <property type="match status" value="1"/>
</dbReference>
<comment type="caution">
    <text evidence="3">The sequence shown here is derived from an EMBL/GenBank/DDBJ whole genome shotgun (WGS) entry which is preliminary data.</text>
</comment>
<evidence type="ECO:0000313" key="3">
    <source>
        <dbReference type="EMBL" id="RHW51289.1"/>
    </source>
</evidence>
<sequence length="146" mass="16786">MTTGERIAKLRLEHGYSQPKLAEKMSVSQSTVAMWESNKRNVSNQDLVRLSKLFNVSTDYLLGNTNKKHYYDLTEQERIDLGKLADRMLEGTTNEAEADFWGEPSTQEQKNNLRAAILTALEINKTQAKKDFTPKKYRNKDNKSNN</sequence>
<dbReference type="SUPFAM" id="SSF47413">
    <property type="entry name" value="lambda repressor-like DNA-binding domains"/>
    <property type="match status" value="1"/>
</dbReference>
<dbReference type="AlphaFoldDB" id="A0A417ZHV0"/>
<evidence type="ECO:0000256" key="1">
    <source>
        <dbReference type="ARBA" id="ARBA00023125"/>
    </source>
</evidence>
<dbReference type="RefSeq" id="WP_118900813.1">
    <property type="nucleotide sequence ID" value="NZ_QOCR01000002.1"/>
</dbReference>
<dbReference type="CDD" id="cd00093">
    <property type="entry name" value="HTH_XRE"/>
    <property type="match status" value="1"/>
</dbReference>
<dbReference type="Gene3D" id="1.10.260.40">
    <property type="entry name" value="lambda repressor-like DNA-binding domains"/>
    <property type="match status" value="1"/>
</dbReference>
<evidence type="ECO:0000313" key="4">
    <source>
        <dbReference type="Proteomes" id="UP000284109"/>
    </source>
</evidence>
<dbReference type="SMART" id="SM00530">
    <property type="entry name" value="HTH_XRE"/>
    <property type="match status" value="1"/>
</dbReference>
<reference evidence="3 4" key="1">
    <citation type="submission" date="2018-07" db="EMBL/GenBank/DDBJ databases">
        <title>Genome sequences of six Lactobacillus spp. isolated from bumble bee guts.</title>
        <authorList>
            <person name="Motta E.V.S."/>
            <person name="Moran N.A."/>
        </authorList>
    </citation>
    <scope>NUCLEOTIDE SEQUENCE [LARGE SCALE GENOMIC DNA]</scope>
    <source>
        <strain evidence="3 4">BI-1.1</strain>
    </source>
</reference>
<dbReference type="PROSITE" id="PS50943">
    <property type="entry name" value="HTH_CROC1"/>
    <property type="match status" value="1"/>
</dbReference>
<keyword evidence="4" id="KW-1185">Reference proteome</keyword>
<dbReference type="OrthoDB" id="9805856at2"/>
<dbReference type="PANTHER" id="PTHR46558:SF13">
    <property type="entry name" value="HTH-TYPE TRANSCRIPTIONAL REGULATOR IMMR"/>
    <property type="match status" value="1"/>
</dbReference>
<name>A0A417ZHV0_9LACO</name>
<dbReference type="InterPro" id="IPR010982">
    <property type="entry name" value="Lambda_DNA-bd_dom_sf"/>
</dbReference>
<proteinExistence type="predicted"/>